<gene>
    <name evidence="2" type="ORF">PT974_00765</name>
</gene>
<evidence type="ECO:0000256" key="1">
    <source>
        <dbReference type="SAM" id="Phobius"/>
    </source>
</evidence>
<proteinExistence type="predicted"/>
<keyword evidence="3" id="KW-1185">Reference proteome</keyword>
<sequence length="270" mass="29327">MSAPDDCPAGNSDLYGLGVRAGLYAQWTATLLTTVFEQRDVGTYRVANLIIQVSIFLGLCIESKPGQSVIGALVTQYLLMGSLSSVTGDGVSHLSHMSGIARILFYLALSSYGCWFWFTGIDEMTTPGCPDIAFFGETSLHGRFRTAGKVAACAGLVICFCALLASIHMTTKRFRNGFANAFVRPPKKRPQVEISLVFLSMALIGCSIYLIEHLISVNDIKEVDAKKITSVGQLIPLLAGGLACALTLWKVVGHGLFLRKRCWFLFGHHL</sequence>
<keyword evidence="1" id="KW-1133">Transmembrane helix</keyword>
<name>A0ABR0T374_9HYPO</name>
<comment type="caution">
    <text evidence="2">The sequence shown here is derived from an EMBL/GenBank/DDBJ whole genome shotgun (WGS) entry which is preliminary data.</text>
</comment>
<evidence type="ECO:0000313" key="3">
    <source>
        <dbReference type="Proteomes" id="UP001338125"/>
    </source>
</evidence>
<feature type="transmembrane region" description="Helical" evidence="1">
    <location>
        <begin position="192"/>
        <end position="211"/>
    </location>
</feature>
<feature type="transmembrane region" description="Helical" evidence="1">
    <location>
        <begin position="100"/>
        <end position="118"/>
    </location>
</feature>
<dbReference type="Proteomes" id="UP001338125">
    <property type="component" value="Unassembled WGS sequence"/>
</dbReference>
<feature type="transmembrane region" description="Helical" evidence="1">
    <location>
        <begin position="149"/>
        <end position="171"/>
    </location>
</feature>
<protein>
    <submittedName>
        <fullName evidence="2">Uncharacterized protein</fullName>
    </submittedName>
</protein>
<dbReference type="EMBL" id="JAVFKD010000001">
    <property type="protein sequence ID" value="KAK5998386.1"/>
    <property type="molecule type" value="Genomic_DNA"/>
</dbReference>
<keyword evidence="1" id="KW-0812">Transmembrane</keyword>
<feature type="transmembrane region" description="Helical" evidence="1">
    <location>
        <begin position="231"/>
        <end position="252"/>
    </location>
</feature>
<organism evidence="2 3">
    <name type="scientific">Cladobotryum mycophilum</name>
    <dbReference type="NCBI Taxonomy" id="491253"/>
    <lineage>
        <taxon>Eukaryota</taxon>
        <taxon>Fungi</taxon>
        <taxon>Dikarya</taxon>
        <taxon>Ascomycota</taxon>
        <taxon>Pezizomycotina</taxon>
        <taxon>Sordariomycetes</taxon>
        <taxon>Hypocreomycetidae</taxon>
        <taxon>Hypocreales</taxon>
        <taxon>Hypocreaceae</taxon>
        <taxon>Cladobotryum</taxon>
    </lineage>
</organism>
<accession>A0ABR0T374</accession>
<reference evidence="2 3" key="1">
    <citation type="submission" date="2024-01" db="EMBL/GenBank/DDBJ databases">
        <title>Complete genome of Cladobotryum mycophilum ATHUM6906.</title>
        <authorList>
            <person name="Christinaki A.C."/>
            <person name="Myridakis A.I."/>
            <person name="Kouvelis V.N."/>
        </authorList>
    </citation>
    <scope>NUCLEOTIDE SEQUENCE [LARGE SCALE GENOMIC DNA]</scope>
    <source>
        <strain evidence="2 3">ATHUM6906</strain>
    </source>
</reference>
<keyword evidence="1" id="KW-0472">Membrane</keyword>
<evidence type="ECO:0000313" key="2">
    <source>
        <dbReference type="EMBL" id="KAK5998386.1"/>
    </source>
</evidence>